<evidence type="ECO:0000313" key="2">
    <source>
        <dbReference type="EMBL" id="MDA4846996.1"/>
    </source>
</evidence>
<organism evidence="2 3">
    <name type="scientific">Hoeflea poritis</name>
    <dbReference type="NCBI Taxonomy" id="2993659"/>
    <lineage>
        <taxon>Bacteria</taxon>
        <taxon>Pseudomonadati</taxon>
        <taxon>Pseudomonadota</taxon>
        <taxon>Alphaproteobacteria</taxon>
        <taxon>Hyphomicrobiales</taxon>
        <taxon>Rhizobiaceae</taxon>
        <taxon>Hoeflea</taxon>
    </lineage>
</organism>
<dbReference type="Proteomes" id="UP001148313">
    <property type="component" value="Unassembled WGS sequence"/>
</dbReference>
<dbReference type="SUPFAM" id="SSF52540">
    <property type="entry name" value="P-loop containing nucleoside triphosphate hydrolases"/>
    <property type="match status" value="1"/>
</dbReference>
<evidence type="ECO:0000313" key="3">
    <source>
        <dbReference type="Proteomes" id="UP001148313"/>
    </source>
</evidence>
<proteinExistence type="predicted"/>
<dbReference type="Gene3D" id="3.40.50.300">
    <property type="entry name" value="P-loop containing nucleotide triphosphate hydrolases"/>
    <property type="match status" value="1"/>
</dbReference>
<dbReference type="Gene3D" id="1.10.8.60">
    <property type="match status" value="1"/>
</dbReference>
<dbReference type="InterPro" id="IPR027417">
    <property type="entry name" value="P-loop_NTPase"/>
</dbReference>
<dbReference type="PANTHER" id="PTHR30050:SF5">
    <property type="entry name" value="DNAA REGULATORY INACTIVATOR HDA"/>
    <property type="match status" value="1"/>
</dbReference>
<reference evidence="2" key="1">
    <citation type="submission" date="2022-11" db="EMBL/GenBank/DDBJ databases">
        <title>Hoeflea poritis sp. nov., isolated from scleractinian coral Porites lutea.</title>
        <authorList>
            <person name="Zhang G."/>
            <person name="Wei Q."/>
            <person name="Cai L."/>
        </authorList>
    </citation>
    <scope>NUCLEOTIDE SEQUENCE</scope>
    <source>
        <strain evidence="2">E7-10</strain>
    </source>
</reference>
<sequence length="245" mass="26612">MQKKTTRSSGEKTSDPSGGQLPLEFKHSPSSSRDDLVVSDRLSAAVGLVDLWPHWPSPVVILAGPTGAGKTHLANIWTGRSGAVPISATAVSGDALELAGRGPVLIEDIDRCGFDDTKLFHLINAVREHDTGMMITTRIWPAAWPVELPDLRSRLRAATTVEIGEPDDDLLAQVIEKLFADRQIVVDPKVISYLVQRMERSLNAAQAIVARMDRLALARRGKITRSLASEVLAEMDANGYDSEIT</sequence>
<evidence type="ECO:0000256" key="1">
    <source>
        <dbReference type="SAM" id="MobiDB-lite"/>
    </source>
</evidence>
<dbReference type="RefSeq" id="WP_271090795.1">
    <property type="nucleotide sequence ID" value="NZ_JAPJZH010000010.1"/>
</dbReference>
<accession>A0ABT4VQL1</accession>
<feature type="compositionally biased region" description="Basic and acidic residues" evidence="1">
    <location>
        <begin position="24"/>
        <end position="34"/>
    </location>
</feature>
<comment type="caution">
    <text evidence="2">The sequence shown here is derived from an EMBL/GenBank/DDBJ whole genome shotgun (WGS) entry which is preliminary data.</text>
</comment>
<feature type="region of interest" description="Disordered" evidence="1">
    <location>
        <begin position="1"/>
        <end position="34"/>
    </location>
</feature>
<protein>
    <submittedName>
        <fullName evidence="2">DnaA regulatory inactivator HdaA</fullName>
    </submittedName>
</protein>
<dbReference type="EMBL" id="JAPJZH010000010">
    <property type="protein sequence ID" value="MDA4846996.1"/>
    <property type="molecule type" value="Genomic_DNA"/>
</dbReference>
<keyword evidence="3" id="KW-1185">Reference proteome</keyword>
<dbReference type="NCBIfam" id="NF006571">
    <property type="entry name" value="PRK09087.1"/>
    <property type="match status" value="1"/>
</dbReference>
<name>A0ABT4VQL1_9HYPH</name>
<dbReference type="PANTHER" id="PTHR30050">
    <property type="entry name" value="CHROMOSOMAL REPLICATION INITIATOR PROTEIN DNAA"/>
    <property type="match status" value="1"/>
</dbReference>
<gene>
    <name evidence="2" type="primary">hdaA</name>
    <name evidence="2" type="ORF">OOZ53_16675</name>
</gene>